<dbReference type="Pfam" id="PF01663">
    <property type="entry name" value="Phosphodiest"/>
    <property type="match status" value="1"/>
</dbReference>
<dbReference type="Proteomes" id="UP000005496">
    <property type="component" value="Unassembled WGS sequence"/>
</dbReference>
<protein>
    <submittedName>
        <fullName evidence="1">Type I phosphodiesterase/nucleotide pyrophosphatase</fullName>
    </submittedName>
</protein>
<accession>D6STR1</accession>
<comment type="caution">
    <text evidence="1">The sequence shown here is derived from an EMBL/GenBank/DDBJ whole genome shotgun (WGS) entry which is preliminary data.</text>
</comment>
<dbReference type="InterPro" id="IPR002591">
    <property type="entry name" value="Phosphodiest/P_Trfase"/>
</dbReference>
<dbReference type="SUPFAM" id="SSF53649">
    <property type="entry name" value="Alkaline phosphatase-like"/>
    <property type="match status" value="1"/>
</dbReference>
<dbReference type="eggNOG" id="COG3379">
    <property type="taxonomic scope" value="Bacteria"/>
</dbReference>
<gene>
    <name evidence="1" type="ORF">Dthio_PD1417</name>
</gene>
<dbReference type="EMBL" id="ACJN02000003">
    <property type="protein sequence ID" value="EFI34077.1"/>
    <property type="molecule type" value="Genomic_DNA"/>
</dbReference>
<dbReference type="InterPro" id="IPR017850">
    <property type="entry name" value="Alkaline_phosphatase_core_sf"/>
</dbReference>
<reference evidence="1" key="1">
    <citation type="submission" date="2010-05" db="EMBL/GenBank/DDBJ databases">
        <title>The draft genome of Desulfonatronospira thiodismutans ASO3-1.</title>
        <authorList>
            <consortium name="US DOE Joint Genome Institute (JGI-PGF)"/>
            <person name="Lucas S."/>
            <person name="Copeland A."/>
            <person name="Lapidus A."/>
            <person name="Cheng J.-F."/>
            <person name="Bruce D."/>
            <person name="Goodwin L."/>
            <person name="Pitluck S."/>
            <person name="Chertkov O."/>
            <person name="Brettin T."/>
            <person name="Detter J.C."/>
            <person name="Han C."/>
            <person name="Land M.L."/>
            <person name="Hauser L."/>
            <person name="Kyrpides N."/>
            <person name="Mikhailova N."/>
            <person name="Muyzer G."/>
            <person name="Woyke T."/>
        </authorList>
    </citation>
    <scope>NUCLEOTIDE SEQUENCE [LARGE SCALE GENOMIC DNA]</scope>
    <source>
        <strain evidence="1">ASO3-1</strain>
    </source>
</reference>
<organism evidence="1 2">
    <name type="scientific">Desulfonatronospira thiodismutans ASO3-1</name>
    <dbReference type="NCBI Taxonomy" id="555779"/>
    <lineage>
        <taxon>Bacteria</taxon>
        <taxon>Pseudomonadati</taxon>
        <taxon>Thermodesulfobacteriota</taxon>
        <taxon>Desulfovibrionia</taxon>
        <taxon>Desulfovibrionales</taxon>
        <taxon>Desulfonatronovibrionaceae</taxon>
        <taxon>Desulfonatronospira</taxon>
    </lineage>
</organism>
<evidence type="ECO:0000313" key="1">
    <source>
        <dbReference type="EMBL" id="EFI34077.1"/>
    </source>
</evidence>
<name>D6STR1_9BACT</name>
<evidence type="ECO:0000313" key="2">
    <source>
        <dbReference type="Proteomes" id="UP000005496"/>
    </source>
</evidence>
<proteinExistence type="predicted"/>
<dbReference type="Gene3D" id="3.40.720.10">
    <property type="entry name" value="Alkaline Phosphatase, subunit A"/>
    <property type="match status" value="1"/>
</dbReference>
<sequence>MQSSRYHLLGRGVNAGLERGLDRKTVILGLDGLSLGLAGSLCRKGVWTNMKELLDSGSCMGITSELPEVSPVNWASFFTARGPEEHGVYGFTHIDPQSYQMGLTDFSCVRTDTVWDYLARAGQTCRIINLPCTYPAPELKGMLVSGFVAPSLERAVYPGALYPILSQKGYRLEADTTLGLDRPDRLIEELHLTISSRLMALDLFWPDQAWDLFIIVFTELDRLGHFLFHALEDEKHSLHSDCMGLMKSLDRAAGEVLSRFEDLPGPKRLMCVADHGFAGLITEVDVNALLMAEGFLSLSRPPGDELDPGCMHPESRAFALDPGRIYIHDRGRFARGRVDQVERAEVIRQVRECLQALEYQGRKVMDHVYTADEIYPGGAGMPPDILCVPGAGFDLKAKFDRREVFGHFGRTGTHCRDDVFFYDSHGYSPGRVRDVLRLLLT</sequence>
<keyword evidence="2" id="KW-1185">Reference proteome</keyword>
<dbReference type="RefSeq" id="WP_008871426.1">
    <property type="nucleotide sequence ID" value="NZ_ACJN02000003.1"/>
</dbReference>
<dbReference type="AlphaFoldDB" id="D6STR1"/>